<dbReference type="CDD" id="cd01344">
    <property type="entry name" value="PL2_Passenger_AT"/>
    <property type="match status" value="1"/>
</dbReference>
<reference evidence="4 5" key="1">
    <citation type="journal article" date="2016" name="Int. J. Syst. Evol. Microbiol.">
        <title>Description of Comamonas sediminis sp. nov., isolated from lagoon sediments.</title>
        <authorList>
            <person name="Subhash Y."/>
            <person name="Bang J.J."/>
            <person name="You T.H."/>
            <person name="Lee S.S."/>
        </authorList>
    </citation>
    <scope>NUCLEOTIDE SEQUENCE [LARGE SCALE GENOMIC DNA]</scope>
    <source>
        <strain evidence="4 5">JCM 31169</strain>
    </source>
</reference>
<sequence>MPSLLNPSPRALLLPVQRLAPLLFPLLVPATAHGQAVVPAGDTRPTAFVGTLGAPFNAEQLVVGNTSSGSLQMRSDAGVLHTGEAVVGAQAGSSGLATLTSGAQWHTALITVGDVGSATLHIQSGAQLVSREAIIGHRAGSQGLVTVAGRASAWHSDARAGLLVVGDAGQGTLRVLDGAAVSSSHHLRTAELPGATARVDVDGAGSTLAAGYCFFSTQGVSAVRVSRGGRIHCRSEAWLRFGDFSVQGAGAAWAVGTQLTVGADSGPAAAVLRIGQGGVVEAGTALRLAHNPGHRPAGRGAIHLEGTTAPGRLLTPQVLFGTDGLGAVHFDHHDSSGSYMFSPSLSGPGRGEVSVNQPGMTTLTGDNDYAGVTRIQAGVLRAGAATGLSHASDYTVARGATLDTQGYSTRLNSLAHAGTVTTGASGTSATLTVRHHYRGDGGRIALGTVLGGSDAATERLRVQGDTSGTTTLHIRNLGGSGAPTTGAGILVVQVDGASNGRFRLPNPGYLQAGGFRYRLIQQGKNWYLQSEAEAPQPALHHGAH</sequence>
<dbReference type="PANTHER" id="PTHR35037:SF3">
    <property type="entry name" value="C-TERMINAL REGION OF AIDA-LIKE PROTEIN"/>
    <property type="match status" value="1"/>
</dbReference>
<dbReference type="InterPro" id="IPR012332">
    <property type="entry name" value="Autotransporter_pectin_lyase_C"/>
</dbReference>
<evidence type="ECO:0000313" key="4">
    <source>
        <dbReference type="EMBL" id="MEY2249568.1"/>
    </source>
</evidence>
<dbReference type="InterPro" id="IPR006315">
    <property type="entry name" value="OM_autotransptr_brl_dom"/>
</dbReference>
<dbReference type="Gene3D" id="2.160.20.20">
    <property type="match status" value="1"/>
</dbReference>
<proteinExistence type="predicted"/>
<dbReference type="InterPro" id="IPR051551">
    <property type="entry name" value="Autotransporter_adhesion"/>
</dbReference>
<dbReference type="InterPro" id="IPR030895">
    <property type="entry name" value="T5SS_PEPC_rpt"/>
</dbReference>
<dbReference type="Pfam" id="PF18883">
    <property type="entry name" value="AC_1"/>
    <property type="match status" value="1"/>
</dbReference>
<protein>
    <submittedName>
        <fullName evidence="4">Autotransporter outer membrane beta-barrel domain-containing protein</fullName>
    </submittedName>
</protein>
<feature type="chain" id="PRO_5046829586" evidence="2">
    <location>
        <begin position="35"/>
        <end position="544"/>
    </location>
</feature>
<dbReference type="SUPFAM" id="SSF51126">
    <property type="entry name" value="Pectin lyase-like"/>
    <property type="match status" value="1"/>
</dbReference>
<evidence type="ECO:0000256" key="2">
    <source>
        <dbReference type="SAM" id="SignalP"/>
    </source>
</evidence>
<evidence type="ECO:0000259" key="3">
    <source>
        <dbReference type="Pfam" id="PF18883"/>
    </source>
</evidence>
<accession>A0ABV4AY20</accession>
<evidence type="ECO:0000313" key="5">
    <source>
        <dbReference type="Proteomes" id="UP001562178"/>
    </source>
</evidence>
<feature type="domain" description="Autochaperone" evidence="3">
    <location>
        <begin position="426"/>
        <end position="519"/>
    </location>
</feature>
<organism evidence="4 5">
    <name type="scientific">Comamonas sediminis</name>
    <dbReference type="NCBI Taxonomy" id="1783360"/>
    <lineage>
        <taxon>Bacteria</taxon>
        <taxon>Pseudomonadati</taxon>
        <taxon>Pseudomonadota</taxon>
        <taxon>Betaproteobacteria</taxon>
        <taxon>Burkholderiales</taxon>
        <taxon>Comamonadaceae</taxon>
        <taxon>Comamonas</taxon>
    </lineage>
</organism>
<dbReference type="Proteomes" id="UP001562178">
    <property type="component" value="Unassembled WGS sequence"/>
</dbReference>
<keyword evidence="1 2" id="KW-0732">Signal</keyword>
<dbReference type="NCBIfam" id="TIGR01414">
    <property type="entry name" value="autotrans_barl"/>
    <property type="match status" value="1"/>
</dbReference>
<name>A0ABV4AY20_9BURK</name>
<dbReference type="InterPro" id="IPR043990">
    <property type="entry name" value="AC_1"/>
</dbReference>
<evidence type="ECO:0000256" key="1">
    <source>
        <dbReference type="ARBA" id="ARBA00022729"/>
    </source>
</evidence>
<dbReference type="InterPro" id="IPR013425">
    <property type="entry name" value="Autotrns_rpt"/>
</dbReference>
<dbReference type="PANTHER" id="PTHR35037">
    <property type="entry name" value="C-TERMINAL REGION OF AIDA-LIKE PROTEIN"/>
    <property type="match status" value="1"/>
</dbReference>
<dbReference type="NCBIfam" id="TIGR04393">
    <property type="entry name" value="rpt_T5SS_PEPC"/>
    <property type="match status" value="2"/>
</dbReference>
<comment type="caution">
    <text evidence="4">The sequence shown here is derived from an EMBL/GenBank/DDBJ whole genome shotgun (WGS) entry which is preliminary data.</text>
</comment>
<dbReference type="EMBL" id="JBGBDC010000001">
    <property type="protein sequence ID" value="MEY2249568.1"/>
    <property type="molecule type" value="Genomic_DNA"/>
</dbReference>
<dbReference type="InterPro" id="IPR011050">
    <property type="entry name" value="Pectin_lyase_fold/virulence"/>
</dbReference>
<keyword evidence="5" id="KW-1185">Reference proteome</keyword>
<gene>
    <name evidence="4" type="ORF">AB7A72_00995</name>
</gene>
<dbReference type="RefSeq" id="WP_369458743.1">
    <property type="nucleotide sequence ID" value="NZ_JBGBDC010000001.1"/>
</dbReference>
<dbReference type="NCBIfam" id="TIGR02601">
    <property type="entry name" value="autotrns_rpt"/>
    <property type="match status" value="1"/>
</dbReference>
<feature type="signal peptide" evidence="2">
    <location>
        <begin position="1"/>
        <end position="34"/>
    </location>
</feature>